<dbReference type="GO" id="GO:0016787">
    <property type="term" value="F:hydrolase activity"/>
    <property type="evidence" value="ECO:0007669"/>
    <property type="project" value="UniProtKB-KW"/>
</dbReference>
<evidence type="ECO:0000259" key="3">
    <source>
        <dbReference type="Pfam" id="PF07910"/>
    </source>
</evidence>
<organism evidence="4 5">
    <name type="scientific">Aureobasidium melanogenum</name>
    <name type="common">Aureobasidium pullulans var. melanogenum</name>
    <dbReference type="NCBI Taxonomy" id="46634"/>
    <lineage>
        <taxon>Eukaryota</taxon>
        <taxon>Fungi</taxon>
        <taxon>Dikarya</taxon>
        <taxon>Ascomycota</taxon>
        <taxon>Pezizomycotina</taxon>
        <taxon>Dothideomycetes</taxon>
        <taxon>Dothideomycetidae</taxon>
        <taxon>Dothideales</taxon>
        <taxon>Saccotheciaceae</taxon>
        <taxon>Aureobasidium</taxon>
    </lineage>
</organism>
<evidence type="ECO:0000256" key="1">
    <source>
        <dbReference type="ARBA" id="ARBA00022801"/>
    </source>
</evidence>
<gene>
    <name evidence="4" type="ORF">KCV03_g7623</name>
</gene>
<reference evidence="4" key="2">
    <citation type="submission" date="2021-08" db="EMBL/GenBank/DDBJ databases">
        <authorList>
            <person name="Gostincar C."/>
            <person name="Sun X."/>
            <person name="Song Z."/>
            <person name="Gunde-Cimerman N."/>
        </authorList>
    </citation>
    <scope>NUCLEOTIDE SEQUENCE</scope>
    <source>
        <strain evidence="4">EXF-8016</strain>
    </source>
</reference>
<dbReference type="Proteomes" id="UP000767238">
    <property type="component" value="Unassembled WGS sequence"/>
</dbReference>
<dbReference type="AlphaFoldDB" id="A0A9P8K640"/>
<feature type="non-terminal residue" evidence="4">
    <location>
        <position position="481"/>
    </location>
</feature>
<keyword evidence="1" id="KW-0378">Hydrolase</keyword>
<evidence type="ECO:0000313" key="4">
    <source>
        <dbReference type="EMBL" id="KAH0216278.1"/>
    </source>
</evidence>
<dbReference type="EMBL" id="JAHFYH010000065">
    <property type="protein sequence ID" value="KAH0216278.1"/>
    <property type="molecule type" value="Genomic_DNA"/>
</dbReference>
<evidence type="ECO:0000256" key="2">
    <source>
        <dbReference type="SAM" id="MobiDB-lite"/>
    </source>
</evidence>
<accession>A0A9P8K640</accession>
<reference evidence="4" key="1">
    <citation type="journal article" date="2021" name="J Fungi (Basel)">
        <title>Virulence traits and population genomics of the black yeast Aureobasidium melanogenum.</title>
        <authorList>
            <person name="Cernosa A."/>
            <person name="Sun X."/>
            <person name="Gostincar C."/>
            <person name="Fang C."/>
            <person name="Gunde-Cimerman N."/>
            <person name="Song Z."/>
        </authorList>
    </citation>
    <scope>NUCLEOTIDE SEQUENCE</scope>
    <source>
        <strain evidence="4">EXF-8016</strain>
    </source>
</reference>
<evidence type="ECO:0000313" key="5">
    <source>
        <dbReference type="Proteomes" id="UP000767238"/>
    </source>
</evidence>
<dbReference type="Gene3D" id="3.90.70.130">
    <property type="match status" value="1"/>
</dbReference>
<dbReference type="InterPro" id="IPR012462">
    <property type="entry name" value="UFSP1/2_DUB_cat"/>
</dbReference>
<name>A0A9P8K640_AURME</name>
<sequence>MECPFLCGFHATNDHHAEYQILSHVELHHTPESRFAVEDEDLNLALALQREEERQVSDDTRDHGSLLKSDKDLDAKKEGAINAMDADFPYAECPQCKDFVHLIEFDEHMNNHLSLQYSSDTITNMAEFDSGYDADLRQSSINSQGLTTIARPIGQNHKMFSQNNHVTVLAETRPKGTRLGKKELGPYAFEDRMPESMLKRLRTGEPTRRLNRIGRDGRIFAERIVDNEVPGLIPVIARLCVASSSDTQIVHLCHPSVQHVHKGTNPGHFCGYRNIQMLVSFIQGTKARGHERFGTELPGILQIQDLIEEAWDGDSQNLGKQETGGIRNTRKWIGTPEAASICKHLNLDHSVKSFSDTKAGRAHQQLLDFVEHYFSQCTEGPISKPKVHKSHRPPLFFQQPGHSMTIIGVERYSNGNRSLLVFDPSFEPPKQLADMVTGSPTAAIPAKVASRLLRPYRRGAPQLARYDEFEILTLEAPTIPI</sequence>
<comment type="caution">
    <text evidence="4">The sequence shown here is derived from an EMBL/GenBank/DDBJ whole genome shotgun (WGS) entry which is preliminary data.</text>
</comment>
<feature type="domain" description="UFSP1/2/DUB catalytic" evidence="3">
    <location>
        <begin position="249"/>
        <end position="471"/>
    </location>
</feature>
<feature type="region of interest" description="Disordered" evidence="2">
    <location>
        <begin position="51"/>
        <end position="70"/>
    </location>
</feature>
<proteinExistence type="predicted"/>
<dbReference type="Pfam" id="PF07910">
    <property type="entry name" value="Peptidase_C78"/>
    <property type="match status" value="1"/>
</dbReference>
<protein>
    <submittedName>
        <fullName evidence="4">DUF1671-domain-containing protein</fullName>
    </submittedName>
</protein>
<dbReference type="OrthoDB" id="288987at2759"/>